<dbReference type="HOGENOM" id="CLU_111585_5_3_3"/>
<dbReference type="Pfam" id="PF01638">
    <property type="entry name" value="HxlR"/>
    <property type="match status" value="1"/>
</dbReference>
<feature type="domain" description="HTH hxlR-type" evidence="4">
    <location>
        <begin position="11"/>
        <end position="110"/>
    </location>
</feature>
<dbReference type="Proteomes" id="UP000017396">
    <property type="component" value="Chromosome"/>
</dbReference>
<dbReference type="RefSeq" id="WP_023174584.1">
    <property type="nucleotide sequence ID" value="NC_022600.1"/>
</dbReference>
<gene>
    <name evidence="5" type="ORF">GKIL_3085</name>
</gene>
<protein>
    <submittedName>
        <fullName evidence="5">HxlR family transcriptional regulator</fullName>
    </submittedName>
</protein>
<evidence type="ECO:0000313" key="6">
    <source>
        <dbReference type="Proteomes" id="UP000017396"/>
    </source>
</evidence>
<proteinExistence type="predicted"/>
<evidence type="ECO:0000256" key="3">
    <source>
        <dbReference type="ARBA" id="ARBA00023163"/>
    </source>
</evidence>
<accession>U5QKA6</accession>
<dbReference type="PROSITE" id="PS51118">
    <property type="entry name" value="HTH_HXLR"/>
    <property type="match status" value="1"/>
</dbReference>
<dbReference type="InterPro" id="IPR036390">
    <property type="entry name" value="WH_DNA-bd_sf"/>
</dbReference>
<dbReference type="STRING" id="1183438.GKIL_3085"/>
<evidence type="ECO:0000313" key="5">
    <source>
        <dbReference type="EMBL" id="AGY59331.1"/>
    </source>
</evidence>
<dbReference type="Gene3D" id="1.10.10.10">
    <property type="entry name" value="Winged helix-like DNA-binding domain superfamily/Winged helix DNA-binding domain"/>
    <property type="match status" value="1"/>
</dbReference>
<dbReference type="PATRIC" id="fig|1183438.3.peg.3036"/>
<reference evidence="5 6" key="1">
    <citation type="journal article" date="2013" name="PLoS ONE">
        <title>Cultivation and Complete Genome Sequencing of Gloeobacter kilaueensis sp. nov., from a Lava Cave in Kilauea Caldera, Hawai'i.</title>
        <authorList>
            <person name="Saw J.H."/>
            <person name="Schatz M."/>
            <person name="Brown M.V."/>
            <person name="Kunkel D.D."/>
            <person name="Foster J.S."/>
            <person name="Shick H."/>
            <person name="Christensen S."/>
            <person name="Hou S."/>
            <person name="Wan X."/>
            <person name="Donachie S.P."/>
        </authorList>
    </citation>
    <scope>NUCLEOTIDE SEQUENCE [LARGE SCALE GENOMIC DNA]</scope>
    <source>
        <strain evidence="6">JS</strain>
    </source>
</reference>
<dbReference type="InterPro" id="IPR036388">
    <property type="entry name" value="WH-like_DNA-bd_sf"/>
</dbReference>
<dbReference type="InterPro" id="IPR002577">
    <property type="entry name" value="HTH_HxlR"/>
</dbReference>
<keyword evidence="3" id="KW-0804">Transcription</keyword>
<keyword evidence="6" id="KW-1185">Reference proteome</keyword>
<evidence type="ECO:0000256" key="2">
    <source>
        <dbReference type="ARBA" id="ARBA00023125"/>
    </source>
</evidence>
<dbReference type="PANTHER" id="PTHR33204">
    <property type="entry name" value="TRANSCRIPTIONAL REGULATOR, MARR FAMILY"/>
    <property type="match status" value="1"/>
</dbReference>
<dbReference type="eggNOG" id="COG1733">
    <property type="taxonomic scope" value="Bacteria"/>
</dbReference>
<name>U5QKA6_GLOK1</name>
<evidence type="ECO:0000259" key="4">
    <source>
        <dbReference type="PROSITE" id="PS51118"/>
    </source>
</evidence>
<keyword evidence="1" id="KW-0805">Transcription regulation</keyword>
<dbReference type="SUPFAM" id="SSF46785">
    <property type="entry name" value="Winged helix' DNA-binding domain"/>
    <property type="match status" value="1"/>
</dbReference>
<dbReference type="EMBL" id="CP003587">
    <property type="protein sequence ID" value="AGY59331.1"/>
    <property type="molecule type" value="Genomic_DNA"/>
</dbReference>
<sequence length="117" mass="13575">MTVLKHHSDPCPMNTLLRLLSGPWTLYILWNLRSNGPLRYGALKRCIPGISSRILAERLRMLVEAGLIHREYEPTVPPQVTYSLTERMEDLVVVLDQIHDIAQRWYRCEEPVPTSTH</sequence>
<dbReference type="AlphaFoldDB" id="U5QKA6"/>
<organism evidence="5 6">
    <name type="scientific">Gloeobacter kilaueensis (strain ATCC BAA-2537 / CCAP 1431/1 / ULC 316 / JS1)</name>
    <dbReference type="NCBI Taxonomy" id="1183438"/>
    <lineage>
        <taxon>Bacteria</taxon>
        <taxon>Bacillati</taxon>
        <taxon>Cyanobacteriota</taxon>
        <taxon>Cyanophyceae</taxon>
        <taxon>Gloeobacterales</taxon>
        <taxon>Gloeobacteraceae</taxon>
        <taxon>Gloeobacter</taxon>
    </lineage>
</organism>
<keyword evidence="2" id="KW-0238">DNA-binding</keyword>
<dbReference type="GO" id="GO:0003677">
    <property type="term" value="F:DNA binding"/>
    <property type="evidence" value="ECO:0007669"/>
    <property type="project" value="UniProtKB-KW"/>
</dbReference>
<dbReference type="KEGG" id="glj:GKIL_3085"/>
<evidence type="ECO:0000256" key="1">
    <source>
        <dbReference type="ARBA" id="ARBA00023015"/>
    </source>
</evidence>